<name>A0A9Q8V598_9GAMM</name>
<reference evidence="4" key="1">
    <citation type="submission" date="2022-03" db="EMBL/GenBank/DDBJ databases">
        <title>ESBL-producing Moellerella wisconsensis and Escherichia marmotae isolated from wild game meat.</title>
        <authorList>
            <person name="Biggel M."/>
        </authorList>
    </citation>
    <scope>NUCLEOTIDE SEQUENCE</scope>
    <source>
        <strain evidence="4">W51</strain>
    </source>
</reference>
<dbReference type="EMBL" id="CP093245">
    <property type="protein sequence ID" value="UNH32119.1"/>
    <property type="molecule type" value="Genomic_DNA"/>
</dbReference>
<dbReference type="InterPro" id="IPR013783">
    <property type="entry name" value="Ig-like_fold"/>
</dbReference>
<dbReference type="Gene3D" id="2.60.40.10">
    <property type="entry name" value="Immunoglobulins"/>
    <property type="match status" value="2"/>
</dbReference>
<evidence type="ECO:0000256" key="2">
    <source>
        <dbReference type="ARBA" id="ARBA00022737"/>
    </source>
</evidence>
<dbReference type="Proteomes" id="UP000829116">
    <property type="component" value="Chromosome"/>
</dbReference>
<evidence type="ECO:0000256" key="1">
    <source>
        <dbReference type="ARBA" id="ARBA00010116"/>
    </source>
</evidence>
<organism evidence="4 5">
    <name type="scientific">Moellerella wisconsensis</name>
    <dbReference type="NCBI Taxonomy" id="158849"/>
    <lineage>
        <taxon>Bacteria</taxon>
        <taxon>Pseudomonadati</taxon>
        <taxon>Pseudomonadota</taxon>
        <taxon>Gammaproteobacteria</taxon>
        <taxon>Enterobacterales</taxon>
        <taxon>Morganellaceae</taxon>
        <taxon>Moellerella</taxon>
    </lineage>
</organism>
<proteinExistence type="inferred from homology"/>
<protein>
    <recommendedName>
        <fullName evidence="3">Big-1 domain-containing protein</fullName>
    </recommendedName>
</protein>
<sequence length="770" mass="84176">MSISITIKTTSGADANGIDKNSASIILKNDNSLLDNKVVFFEVSDNALFADIGTNQTSVMTNALGRSTVYLTDTISEIVTITAIYSEDHSVKASGSSSFYDVEGSNIFPPKIDEAVNNIINLSDIDQIAHIRIPKWVGMKINDNLDIYTETVFPWTINYILKAADIENDIIIEISKSKFLEPYLNDILHLYYILNSTLTSETTNYLIVSALINDIEIIGNRGNVGSCHSLVAINKKTMTVSSVNWQYDNDDKIYRSPYFTDHHPLKRINVFINPNGNKIKVAPKNIESLGYENKSIAYILNNKGKLFFWGSNYPSWLTPPISISSLMSIDGVICSPYAAVVLTKEKKLYGWGSKGNGSLDVPINNVLTVGYTRTAFSAITEELKIIAWGIASAGGLLPNEISAMNGFTQVIGTRSAFCALHQSGKVYAWGAENYGGKVPSTISKLSNIQEIFSTDGAFAVLTKDKNVIAWGHQDFGGNLLIPLNNIKTISSNTGAFTALNCLGQVYSWGQSFNGGSLPNNIQQLNNIVAISSSDAAFCILLKNGTIHTWGANNFGGKIPSEILHINNFISISSSTGGFSAISKLSTVVMWNNNNFKIQKNSIIKTKAGYQITRGTPPDTFISLFNNGTLSIIGENSDVSNINDIPQEVYGNVNHSNLNEESKSYNDNKLQLSSYIIKNNSLANGIDSNKILLTVVDTINKTPIKNMKLIISADGDALFLENNSSFLSKTTDSNGEVNISIINTTIQYINIIAFLSENENISLHNIIIFTE</sequence>
<dbReference type="SUPFAM" id="SSF49373">
    <property type="entry name" value="Invasin/intimin cell-adhesion fragments"/>
    <property type="match status" value="2"/>
</dbReference>
<dbReference type="InterPro" id="IPR008964">
    <property type="entry name" value="Invasin/intimin_cell_adhesion"/>
</dbReference>
<dbReference type="AlphaFoldDB" id="A0A9Q8V598"/>
<evidence type="ECO:0000313" key="5">
    <source>
        <dbReference type="Proteomes" id="UP000829116"/>
    </source>
</evidence>
<evidence type="ECO:0000259" key="3">
    <source>
        <dbReference type="Pfam" id="PF02369"/>
    </source>
</evidence>
<feature type="domain" description="Big-1" evidence="3">
    <location>
        <begin position="675"/>
        <end position="756"/>
    </location>
</feature>
<gene>
    <name evidence="4" type="ORF">MNY72_07515</name>
</gene>
<keyword evidence="2" id="KW-0677">Repeat</keyword>
<dbReference type="RefSeq" id="WP_241542811.1">
    <property type="nucleotide sequence ID" value="NZ_CAWQWN010000001.1"/>
</dbReference>
<comment type="similarity">
    <text evidence="1">Belongs to the intimin/invasin family.</text>
</comment>
<dbReference type="InterPro" id="IPR009091">
    <property type="entry name" value="RCC1/BLIP-II"/>
</dbReference>
<dbReference type="Gene3D" id="2.130.10.30">
    <property type="entry name" value="Regulator of chromosome condensation 1/beta-lactamase-inhibitor protein II"/>
    <property type="match status" value="2"/>
</dbReference>
<dbReference type="PANTHER" id="PTHR22872">
    <property type="entry name" value="BTK-BINDING PROTEIN-RELATED"/>
    <property type="match status" value="1"/>
</dbReference>
<evidence type="ECO:0000313" key="4">
    <source>
        <dbReference type="EMBL" id="UNH32119.1"/>
    </source>
</evidence>
<accession>A0A9Q8V598</accession>
<dbReference type="InterPro" id="IPR003344">
    <property type="entry name" value="Big_1_dom"/>
</dbReference>
<dbReference type="Pfam" id="PF02369">
    <property type="entry name" value="Big_1"/>
    <property type="match status" value="1"/>
</dbReference>
<dbReference type="InterPro" id="IPR051625">
    <property type="entry name" value="Signaling_Regulatory_Domain"/>
</dbReference>
<dbReference type="SUPFAM" id="SSF50985">
    <property type="entry name" value="RCC1/BLIP-II"/>
    <property type="match status" value="2"/>
</dbReference>
<dbReference type="Pfam" id="PF13540">
    <property type="entry name" value="RCC1_2"/>
    <property type="match status" value="1"/>
</dbReference>